<sequence length="144" mass="16305">MSIPNYKFQGYVNTINTDPDHLHDSFLHGEHQDDEEKEEEEKLIRFALERKPLSLSAPCSNGKMIGKTLSVRADLEDEKQSSSSSAGIEKTVRRVFSMSGSSASANQVYRRLDHPVADEENTSIEVHTQKGNKILETCRRFFGF</sequence>
<evidence type="ECO:0000313" key="2">
    <source>
        <dbReference type="Proteomes" id="UP001396334"/>
    </source>
</evidence>
<evidence type="ECO:0000313" key="1">
    <source>
        <dbReference type="EMBL" id="KAK9029279.1"/>
    </source>
</evidence>
<dbReference type="PANTHER" id="PTHR38386:SF7">
    <property type="entry name" value="TOPOISOMERASE 1-ASSOCIATED FACTOR 1"/>
    <property type="match status" value="1"/>
</dbReference>
<gene>
    <name evidence="1" type="ORF">V6N11_026399</name>
</gene>
<accession>A0ABR2SVV2</accession>
<reference evidence="1 2" key="1">
    <citation type="journal article" date="2024" name="G3 (Bethesda)">
        <title>Genome assembly of Hibiscus sabdariffa L. provides insights into metabolisms of medicinal natural products.</title>
        <authorList>
            <person name="Kim T."/>
        </authorList>
    </citation>
    <scope>NUCLEOTIDE SEQUENCE [LARGE SCALE GENOMIC DNA]</scope>
    <source>
        <strain evidence="1">TK-2024</strain>
        <tissue evidence="1">Old leaves</tissue>
    </source>
</reference>
<dbReference type="PANTHER" id="PTHR38386">
    <property type="entry name" value="OS05G0426900 PROTEIN"/>
    <property type="match status" value="1"/>
</dbReference>
<proteinExistence type="predicted"/>
<protein>
    <submittedName>
        <fullName evidence="1">Uncharacterized protein</fullName>
    </submittedName>
</protein>
<name>A0ABR2SVV2_9ROSI</name>
<comment type="caution">
    <text evidence="1">The sequence shown here is derived from an EMBL/GenBank/DDBJ whole genome shotgun (WGS) entry which is preliminary data.</text>
</comment>
<keyword evidence="2" id="KW-1185">Reference proteome</keyword>
<organism evidence="1 2">
    <name type="scientific">Hibiscus sabdariffa</name>
    <name type="common">roselle</name>
    <dbReference type="NCBI Taxonomy" id="183260"/>
    <lineage>
        <taxon>Eukaryota</taxon>
        <taxon>Viridiplantae</taxon>
        <taxon>Streptophyta</taxon>
        <taxon>Embryophyta</taxon>
        <taxon>Tracheophyta</taxon>
        <taxon>Spermatophyta</taxon>
        <taxon>Magnoliopsida</taxon>
        <taxon>eudicotyledons</taxon>
        <taxon>Gunneridae</taxon>
        <taxon>Pentapetalae</taxon>
        <taxon>rosids</taxon>
        <taxon>malvids</taxon>
        <taxon>Malvales</taxon>
        <taxon>Malvaceae</taxon>
        <taxon>Malvoideae</taxon>
        <taxon>Hibiscus</taxon>
    </lineage>
</organism>
<dbReference type="EMBL" id="JBBPBN010000011">
    <property type="protein sequence ID" value="KAK9029279.1"/>
    <property type="molecule type" value="Genomic_DNA"/>
</dbReference>
<dbReference type="Proteomes" id="UP001396334">
    <property type="component" value="Unassembled WGS sequence"/>
</dbReference>